<dbReference type="FunFam" id="1.10.720.30:FF:000007">
    <property type="entry name" value="X-ray repair cross complementing 6"/>
    <property type="match status" value="1"/>
</dbReference>
<organism evidence="2 3">
    <name type="scientific">Ophiophagus hannah</name>
    <name type="common">King cobra</name>
    <name type="synonym">Naja hannah</name>
    <dbReference type="NCBI Taxonomy" id="8665"/>
    <lineage>
        <taxon>Eukaryota</taxon>
        <taxon>Metazoa</taxon>
        <taxon>Chordata</taxon>
        <taxon>Craniata</taxon>
        <taxon>Vertebrata</taxon>
        <taxon>Euteleostomi</taxon>
        <taxon>Lepidosauria</taxon>
        <taxon>Squamata</taxon>
        <taxon>Bifurcata</taxon>
        <taxon>Unidentata</taxon>
        <taxon>Episquamata</taxon>
        <taxon>Toxicofera</taxon>
        <taxon>Serpentes</taxon>
        <taxon>Colubroidea</taxon>
        <taxon>Elapidae</taxon>
        <taxon>Elapinae</taxon>
        <taxon>Ophiophagus</taxon>
    </lineage>
</organism>
<name>V8P268_OPHHA</name>
<dbReference type="GO" id="GO:0000723">
    <property type="term" value="P:telomere maintenance"/>
    <property type="evidence" value="ECO:0007669"/>
    <property type="project" value="InterPro"/>
</dbReference>
<dbReference type="Gene3D" id="1.10.720.30">
    <property type="entry name" value="SAP domain"/>
    <property type="match status" value="1"/>
</dbReference>
<dbReference type="EMBL" id="AZIM01000983">
    <property type="protein sequence ID" value="ETE68599.1"/>
    <property type="molecule type" value="Genomic_DNA"/>
</dbReference>
<evidence type="ECO:0000313" key="2">
    <source>
        <dbReference type="EMBL" id="ETE68599.1"/>
    </source>
</evidence>
<dbReference type="GO" id="GO:0003684">
    <property type="term" value="F:damaged DNA binding"/>
    <property type="evidence" value="ECO:0007669"/>
    <property type="project" value="InterPro"/>
</dbReference>
<dbReference type="GO" id="GO:0003690">
    <property type="term" value="F:double-stranded DNA binding"/>
    <property type="evidence" value="ECO:0007669"/>
    <property type="project" value="TreeGrafter"/>
</dbReference>
<dbReference type="Proteomes" id="UP000018936">
    <property type="component" value="Unassembled WGS sequence"/>
</dbReference>
<dbReference type="InterPro" id="IPR036361">
    <property type="entry name" value="SAP_dom_sf"/>
</dbReference>
<dbReference type="Gene3D" id="1.10.1600.10">
    <property type="match status" value="1"/>
</dbReference>
<dbReference type="PANTHER" id="PTHR12604">
    <property type="entry name" value="KU AUTOANTIGEN DNA HELICASE"/>
    <property type="match status" value="1"/>
</dbReference>
<comment type="caution">
    <text evidence="2">The sequence shown here is derived from an EMBL/GenBank/DDBJ whole genome shotgun (WGS) entry which is preliminary data.</text>
</comment>
<dbReference type="GO" id="GO:0003678">
    <property type="term" value="F:DNA helicase activity"/>
    <property type="evidence" value="ECO:0007669"/>
    <property type="project" value="InterPro"/>
</dbReference>
<dbReference type="SUPFAM" id="SSF68906">
    <property type="entry name" value="SAP domain"/>
    <property type="match status" value="1"/>
</dbReference>
<protein>
    <submittedName>
        <fullName evidence="2">X-ray repair cross-complementing protein 5</fullName>
    </submittedName>
</protein>
<reference evidence="2 3" key="1">
    <citation type="journal article" date="2013" name="Proc. Natl. Acad. Sci. U.S.A.">
        <title>The king cobra genome reveals dynamic gene evolution and adaptation in the snake venom system.</title>
        <authorList>
            <person name="Vonk F.J."/>
            <person name="Casewell N.R."/>
            <person name="Henkel C.V."/>
            <person name="Heimberg A.M."/>
            <person name="Jansen H.J."/>
            <person name="McCleary R.J."/>
            <person name="Kerkkamp H.M."/>
            <person name="Vos R.A."/>
            <person name="Guerreiro I."/>
            <person name="Calvete J.J."/>
            <person name="Wuster W."/>
            <person name="Woods A.E."/>
            <person name="Logan J.M."/>
            <person name="Harrison R.A."/>
            <person name="Castoe T.A."/>
            <person name="de Koning A.P."/>
            <person name="Pollock D.D."/>
            <person name="Yandell M."/>
            <person name="Calderon D."/>
            <person name="Renjifo C."/>
            <person name="Currier R.B."/>
            <person name="Salgado D."/>
            <person name="Pla D."/>
            <person name="Sanz L."/>
            <person name="Hyder A.S."/>
            <person name="Ribeiro J.M."/>
            <person name="Arntzen J.W."/>
            <person name="van den Thillart G.E."/>
            <person name="Boetzer M."/>
            <person name="Pirovano W."/>
            <person name="Dirks R.P."/>
            <person name="Spaink H.P."/>
            <person name="Duboule D."/>
            <person name="McGlinn E."/>
            <person name="Kini R.M."/>
            <person name="Richardson M.K."/>
        </authorList>
    </citation>
    <scope>NUCLEOTIDE SEQUENCE</scope>
    <source>
        <tissue evidence="2">Blood</tissue>
    </source>
</reference>
<gene>
    <name evidence="2" type="primary">XRCC6</name>
    <name evidence="2" type="ORF">L345_05612</name>
</gene>
<dbReference type="PANTHER" id="PTHR12604:SF2">
    <property type="entry name" value="X-RAY REPAIR CROSS-COMPLEMENTING PROTEIN 6"/>
    <property type="match status" value="1"/>
</dbReference>
<dbReference type="GO" id="GO:0043564">
    <property type="term" value="C:Ku70:Ku80 complex"/>
    <property type="evidence" value="ECO:0007669"/>
    <property type="project" value="InterPro"/>
</dbReference>
<proteinExistence type="predicted"/>
<feature type="non-terminal residue" evidence="2">
    <location>
        <position position="1"/>
    </location>
</feature>
<dbReference type="OrthoDB" id="3249161at2759"/>
<dbReference type="InterPro" id="IPR005160">
    <property type="entry name" value="Ku_C"/>
</dbReference>
<keyword evidence="3" id="KW-1185">Reference proteome</keyword>
<dbReference type="InterPro" id="IPR006165">
    <property type="entry name" value="Ku70"/>
</dbReference>
<feature type="domain" description="Ku70/Ku80 C-terminal arm" evidence="1">
    <location>
        <begin position="44"/>
        <end position="131"/>
    </location>
</feature>
<dbReference type="AlphaFoldDB" id="V8P268"/>
<evidence type="ECO:0000259" key="1">
    <source>
        <dbReference type="Pfam" id="PF03730"/>
    </source>
</evidence>
<dbReference type="GO" id="GO:0042162">
    <property type="term" value="F:telomeric DNA binding"/>
    <property type="evidence" value="ECO:0007669"/>
    <property type="project" value="InterPro"/>
</dbReference>
<dbReference type="Pfam" id="PF03730">
    <property type="entry name" value="Ku_C"/>
    <property type="match status" value="1"/>
</dbReference>
<dbReference type="GO" id="GO:0006303">
    <property type="term" value="P:double-strand break repair via nonhomologous end joining"/>
    <property type="evidence" value="ECO:0007669"/>
    <property type="project" value="InterPro"/>
</dbReference>
<dbReference type="SUPFAM" id="SSF100939">
    <property type="entry name" value="SPOC domain-like"/>
    <property type="match status" value="1"/>
</dbReference>
<evidence type="ECO:0000313" key="3">
    <source>
        <dbReference type="Proteomes" id="UP000018936"/>
    </source>
</evidence>
<dbReference type="NCBIfam" id="TIGR00578">
    <property type="entry name" value="ku70"/>
    <property type="match status" value="1"/>
</dbReference>
<dbReference type="InterPro" id="IPR016194">
    <property type="entry name" value="SPOC-like_C_dom_sf"/>
</dbReference>
<accession>V8P268</accession>
<sequence length="189" mass="21607">MNGFHLIFLPYADDKRNVDFTEKIPANQQQVKKMKEIIQKLRFKYRSESFENPVLQQHYMNLEALALDLMEPEKAEDLTGKNNLVELMDGRLGSLAEEFKQLVYPPGYDPNGKTIKQKQGSCTEQPEKKAKMELSEEMVRNHVDKGTLGKLTVPILKDICRIYKLTGGGKKQELLDCGCLIPIISVQHI</sequence>